<evidence type="ECO:0000313" key="1">
    <source>
        <dbReference type="EMBL" id="CAD7231271.1"/>
    </source>
</evidence>
<protein>
    <submittedName>
        <fullName evidence="1">Uncharacterized protein</fullName>
    </submittedName>
</protein>
<dbReference type="SUPFAM" id="SSF52266">
    <property type="entry name" value="SGNH hydrolase"/>
    <property type="match status" value="1"/>
</dbReference>
<sequence>MLKAARGFNARIFVLGLLPRGDSDPDLVRACDKVLIDLCRQENVRFISLLDKIQEADMDGIASGSVHIIRRGALKILKTFHPMFQEFPPSFTSEQRLFDRRKSCCSSHDAIVHRERRQLFTNLGRKANPVHLVFLQTPVVYFVLSLVVKDTEAEEADSTSTIGEMKEHSSRKQNLSVVRTHTVKL</sequence>
<organism evidence="1">
    <name type="scientific">Cyprideis torosa</name>
    <dbReference type="NCBI Taxonomy" id="163714"/>
    <lineage>
        <taxon>Eukaryota</taxon>
        <taxon>Metazoa</taxon>
        <taxon>Ecdysozoa</taxon>
        <taxon>Arthropoda</taxon>
        <taxon>Crustacea</taxon>
        <taxon>Oligostraca</taxon>
        <taxon>Ostracoda</taxon>
        <taxon>Podocopa</taxon>
        <taxon>Podocopida</taxon>
        <taxon>Cytherocopina</taxon>
        <taxon>Cytheroidea</taxon>
        <taxon>Cytherideidae</taxon>
        <taxon>Cyprideis</taxon>
    </lineage>
</organism>
<dbReference type="EMBL" id="OB663344">
    <property type="protein sequence ID" value="CAD7231271.1"/>
    <property type="molecule type" value="Genomic_DNA"/>
</dbReference>
<dbReference type="AlphaFoldDB" id="A0A7R8WMA8"/>
<gene>
    <name evidence="1" type="ORF">CTOB1V02_LOCUS9123</name>
</gene>
<name>A0A7R8WMA8_9CRUS</name>
<accession>A0A7R8WMA8</accession>
<reference evidence="1" key="1">
    <citation type="submission" date="2020-11" db="EMBL/GenBank/DDBJ databases">
        <authorList>
            <person name="Tran Van P."/>
        </authorList>
    </citation>
    <scope>NUCLEOTIDE SEQUENCE</scope>
</reference>
<proteinExistence type="predicted"/>